<evidence type="ECO:0000313" key="13">
    <source>
        <dbReference type="Proteomes" id="UP000756387"/>
    </source>
</evidence>
<evidence type="ECO:0000256" key="6">
    <source>
        <dbReference type="ARBA" id="ARBA00022741"/>
    </source>
</evidence>
<dbReference type="SUPFAM" id="SSF81891">
    <property type="entry name" value="Poly A polymerase C-terminal region-like"/>
    <property type="match status" value="1"/>
</dbReference>
<dbReference type="InterPro" id="IPR050124">
    <property type="entry name" value="tRNA_CCA-adding_enzyme"/>
</dbReference>
<keyword evidence="5" id="KW-0479">Metal-binding</keyword>
<dbReference type="InterPro" id="IPR002646">
    <property type="entry name" value="PolA_pol_head_dom"/>
</dbReference>
<dbReference type="RefSeq" id="WP_193637579.1">
    <property type="nucleotide sequence ID" value="NZ_JADCSA010000004.1"/>
</dbReference>
<keyword evidence="2 12" id="KW-0808">Transferase</keyword>
<evidence type="ECO:0000256" key="1">
    <source>
        <dbReference type="ARBA" id="ARBA00001946"/>
    </source>
</evidence>
<evidence type="ECO:0000256" key="10">
    <source>
        <dbReference type="ARBA" id="ARBA00022884"/>
    </source>
</evidence>
<feature type="domain" description="HD" evidence="11">
    <location>
        <begin position="259"/>
        <end position="378"/>
    </location>
</feature>
<dbReference type="InterPro" id="IPR006675">
    <property type="entry name" value="HDIG_dom"/>
</dbReference>
<dbReference type="SUPFAM" id="SSF81301">
    <property type="entry name" value="Nucleotidyltransferase"/>
    <property type="match status" value="1"/>
</dbReference>
<dbReference type="PANTHER" id="PTHR47545:SF1">
    <property type="entry name" value="MULTIFUNCTIONAL CCA PROTEIN"/>
    <property type="match status" value="1"/>
</dbReference>
<evidence type="ECO:0000256" key="4">
    <source>
        <dbReference type="ARBA" id="ARBA00022695"/>
    </source>
</evidence>
<dbReference type="CDD" id="cd05398">
    <property type="entry name" value="NT_ClassII-CCAase"/>
    <property type="match status" value="1"/>
</dbReference>
<proteinExistence type="predicted"/>
<reference evidence="12 13" key="1">
    <citation type="submission" date="2020-10" db="EMBL/GenBank/DDBJ databases">
        <title>Nocardioides sp. isolated from sludge.</title>
        <authorList>
            <person name="Zhang X."/>
        </authorList>
    </citation>
    <scope>NUCLEOTIDE SEQUENCE [LARGE SCALE GENOMIC DNA]</scope>
    <source>
        <strain evidence="12 13">Y6</strain>
    </source>
</reference>
<keyword evidence="10" id="KW-0694">RNA-binding</keyword>
<keyword evidence="4 12" id="KW-0548">Nucleotidyltransferase</keyword>
<name>A0ABR9RRM3_9ACTN</name>
<dbReference type="Gene3D" id="1.10.3090.10">
    <property type="entry name" value="cca-adding enzyme, domain 2"/>
    <property type="match status" value="1"/>
</dbReference>
<evidence type="ECO:0000256" key="7">
    <source>
        <dbReference type="ARBA" id="ARBA00022800"/>
    </source>
</evidence>
<accession>A0ABR9RRM3</accession>
<keyword evidence="3" id="KW-0819">tRNA processing</keyword>
<dbReference type="EMBL" id="JADCSA010000004">
    <property type="protein sequence ID" value="MBE7324229.1"/>
    <property type="molecule type" value="Genomic_DNA"/>
</dbReference>
<dbReference type="Pfam" id="PF01966">
    <property type="entry name" value="HD"/>
    <property type="match status" value="1"/>
</dbReference>
<dbReference type="Pfam" id="PF12627">
    <property type="entry name" value="PolyA_pol_RNAbd"/>
    <property type="match status" value="1"/>
</dbReference>
<keyword evidence="7" id="KW-0692">RNA repair</keyword>
<dbReference type="InterPro" id="IPR043519">
    <property type="entry name" value="NT_sf"/>
</dbReference>
<dbReference type="GO" id="GO:0004810">
    <property type="term" value="F:CCA tRNA nucleotidyltransferase activity"/>
    <property type="evidence" value="ECO:0007669"/>
    <property type="project" value="UniProtKB-EC"/>
</dbReference>
<evidence type="ECO:0000256" key="5">
    <source>
        <dbReference type="ARBA" id="ARBA00022723"/>
    </source>
</evidence>
<keyword evidence="8" id="KW-0067">ATP-binding</keyword>
<evidence type="ECO:0000256" key="9">
    <source>
        <dbReference type="ARBA" id="ARBA00022842"/>
    </source>
</evidence>
<evidence type="ECO:0000256" key="3">
    <source>
        <dbReference type="ARBA" id="ARBA00022694"/>
    </source>
</evidence>
<dbReference type="InterPro" id="IPR032828">
    <property type="entry name" value="PolyA_RNA-bd"/>
</dbReference>
<keyword evidence="6" id="KW-0547">Nucleotide-binding</keyword>
<dbReference type="NCBIfam" id="TIGR00277">
    <property type="entry name" value="HDIG"/>
    <property type="match status" value="1"/>
</dbReference>
<dbReference type="Gene3D" id="3.30.460.10">
    <property type="entry name" value="Beta Polymerase, domain 2"/>
    <property type="match status" value="1"/>
</dbReference>
<comment type="cofactor">
    <cofactor evidence="1">
        <name>Mg(2+)</name>
        <dbReference type="ChEBI" id="CHEBI:18420"/>
    </cofactor>
</comment>
<dbReference type="InterPro" id="IPR003607">
    <property type="entry name" value="HD/PDEase_dom"/>
</dbReference>
<gene>
    <name evidence="12" type="ORF">IEQ44_06155</name>
</gene>
<dbReference type="NCBIfam" id="TIGR02692">
    <property type="entry name" value="tRNA_CCA_actino"/>
    <property type="match status" value="1"/>
</dbReference>
<protein>
    <submittedName>
        <fullName evidence="12">CCA tRNA nucleotidyltransferase</fullName>
        <ecNumber evidence="12">2.7.7.72</ecNumber>
    </submittedName>
</protein>
<comment type="caution">
    <text evidence="12">The sequence shown here is derived from an EMBL/GenBank/DDBJ whole genome shotgun (WGS) entry which is preliminary data.</text>
</comment>
<dbReference type="SMART" id="SM00471">
    <property type="entry name" value="HDc"/>
    <property type="match status" value="1"/>
</dbReference>
<evidence type="ECO:0000259" key="11">
    <source>
        <dbReference type="PROSITE" id="PS51831"/>
    </source>
</evidence>
<dbReference type="CDD" id="cd00077">
    <property type="entry name" value="HDc"/>
    <property type="match status" value="1"/>
</dbReference>
<keyword evidence="13" id="KW-1185">Reference proteome</keyword>
<dbReference type="PROSITE" id="PS51831">
    <property type="entry name" value="HD"/>
    <property type="match status" value="1"/>
</dbReference>
<dbReference type="PANTHER" id="PTHR47545">
    <property type="entry name" value="MULTIFUNCTIONAL CCA PROTEIN"/>
    <property type="match status" value="1"/>
</dbReference>
<organism evidence="12 13">
    <name type="scientific">Nocardioides malaquae</name>
    <dbReference type="NCBI Taxonomy" id="2773426"/>
    <lineage>
        <taxon>Bacteria</taxon>
        <taxon>Bacillati</taxon>
        <taxon>Actinomycetota</taxon>
        <taxon>Actinomycetes</taxon>
        <taxon>Propionibacteriales</taxon>
        <taxon>Nocardioidaceae</taxon>
        <taxon>Nocardioides</taxon>
    </lineage>
</organism>
<dbReference type="InterPro" id="IPR006674">
    <property type="entry name" value="HD_domain"/>
</dbReference>
<dbReference type="Pfam" id="PF01743">
    <property type="entry name" value="PolyA_pol"/>
    <property type="match status" value="1"/>
</dbReference>
<dbReference type="Proteomes" id="UP000756387">
    <property type="component" value="Unassembled WGS sequence"/>
</dbReference>
<keyword evidence="9" id="KW-0460">Magnesium</keyword>
<sequence>MVEIQARVGAELDRIGEIIDPLGERFSAAGHELHLVGGPVRDAMLGRLQNDLDFTTSARPDETERLLKGWADATWDMGRAFGTIGCRKGDWQVEITTYRAESYDPDSRKPEVDFGDSLAGDLGRRDFTVNAMAVKVPERAFEDPHGGVVDLAHRVLRTPGRPEDSFSDDPLRMMRAARFAAQLGFDVAPEVVEAMRAMASRIEIISAERVRDELVKLICAPWPRRGLTLLVETGLAELVLPELPALALERDEHHRHKDVYEHTLTVLEQTIDQEERLGGGPDFVARFAALMHDVGKPRTRKFLDDGTVTFHHHDVVGAKITRKRMKALRFSNDEIDAVGQLVELHLRFHGYGSGEWTDSAVRRYVRDAGDQLERLHVLTRADCTTRNARKAARLRRTYDDLEARIAVLAEQEEMAAVRPDLDGTQIMEILGIPPGREVGEAYKFLLELRLDEGPQSPEAAEAALREWWAARQTDPA</sequence>
<evidence type="ECO:0000313" key="12">
    <source>
        <dbReference type="EMBL" id="MBE7324229.1"/>
    </source>
</evidence>
<evidence type="ECO:0000256" key="2">
    <source>
        <dbReference type="ARBA" id="ARBA00022679"/>
    </source>
</evidence>
<dbReference type="EC" id="2.7.7.72" evidence="12"/>
<dbReference type="InterPro" id="IPR014065">
    <property type="entry name" value="tRNA_adenylyltransferase"/>
</dbReference>
<evidence type="ECO:0000256" key="8">
    <source>
        <dbReference type="ARBA" id="ARBA00022840"/>
    </source>
</evidence>